<gene>
    <name evidence="1" type="ORF">TRP8649_00194</name>
</gene>
<evidence type="ECO:0000313" key="1">
    <source>
        <dbReference type="EMBL" id="SMX26121.1"/>
    </source>
</evidence>
<sequence>MTDITLTEQLDLLLQAERAALLAGDFDQIAELLEIKEALTADLSEQNISREELAPLQDGMRRNQELFDQALAGIRNVASRLGDLQRIRKSMDTYDALGRRMTIDAPKINKLERRA</sequence>
<organism evidence="1 2">
    <name type="scientific">Pelagimonas phthalicica</name>
    <dbReference type="NCBI Taxonomy" id="1037362"/>
    <lineage>
        <taxon>Bacteria</taxon>
        <taxon>Pseudomonadati</taxon>
        <taxon>Pseudomonadota</taxon>
        <taxon>Alphaproteobacteria</taxon>
        <taxon>Rhodobacterales</taxon>
        <taxon>Roseobacteraceae</taxon>
        <taxon>Pelagimonas</taxon>
    </lineage>
</organism>
<protein>
    <recommendedName>
        <fullName evidence="3">FlgN protein</fullName>
    </recommendedName>
</protein>
<reference evidence="2" key="1">
    <citation type="submission" date="2017-05" db="EMBL/GenBank/DDBJ databases">
        <authorList>
            <person name="Rodrigo-Torres L."/>
            <person name="Arahal R. D."/>
            <person name="Lucena T."/>
        </authorList>
    </citation>
    <scope>NUCLEOTIDE SEQUENCE [LARGE SCALE GENOMIC DNA]</scope>
    <source>
        <strain evidence="2">CECT 8649</strain>
    </source>
</reference>
<dbReference type="InterPro" id="IPR036679">
    <property type="entry name" value="FlgN-like_sf"/>
</dbReference>
<dbReference type="OrthoDB" id="7862860at2"/>
<dbReference type="Proteomes" id="UP000225972">
    <property type="component" value="Unassembled WGS sequence"/>
</dbReference>
<dbReference type="RefSeq" id="WP_099241745.1">
    <property type="nucleotide sequence ID" value="NZ_FXXP01000001.1"/>
</dbReference>
<dbReference type="EMBL" id="FXXP01000001">
    <property type="protein sequence ID" value="SMX26121.1"/>
    <property type="molecule type" value="Genomic_DNA"/>
</dbReference>
<dbReference type="SUPFAM" id="SSF140566">
    <property type="entry name" value="FlgN-like"/>
    <property type="match status" value="1"/>
</dbReference>
<dbReference type="AlphaFoldDB" id="A0A238J5V2"/>
<name>A0A238J5V2_9RHOB</name>
<keyword evidence="2" id="KW-1185">Reference proteome</keyword>
<evidence type="ECO:0008006" key="3">
    <source>
        <dbReference type="Google" id="ProtNLM"/>
    </source>
</evidence>
<evidence type="ECO:0000313" key="2">
    <source>
        <dbReference type="Proteomes" id="UP000225972"/>
    </source>
</evidence>
<proteinExistence type="predicted"/>
<dbReference type="Gene3D" id="1.20.58.300">
    <property type="entry name" value="FlgN-like"/>
    <property type="match status" value="1"/>
</dbReference>
<dbReference type="GO" id="GO:0044780">
    <property type="term" value="P:bacterial-type flagellum assembly"/>
    <property type="evidence" value="ECO:0007669"/>
    <property type="project" value="InterPro"/>
</dbReference>
<accession>A0A238J5V2</accession>